<evidence type="ECO:0000259" key="2">
    <source>
        <dbReference type="Pfam" id="PF20441"/>
    </source>
</evidence>
<proteinExistence type="predicted"/>
<organism evidence="3 4">
    <name type="scientific">Clostridium sporogenes</name>
    <dbReference type="NCBI Taxonomy" id="1509"/>
    <lineage>
        <taxon>Bacteria</taxon>
        <taxon>Bacillati</taxon>
        <taxon>Bacillota</taxon>
        <taxon>Clostridia</taxon>
        <taxon>Eubacteriales</taxon>
        <taxon>Clostridiaceae</taxon>
        <taxon>Clostridium</taxon>
    </lineage>
</organism>
<evidence type="ECO:0000259" key="1">
    <source>
        <dbReference type="Pfam" id="PF03354"/>
    </source>
</evidence>
<feature type="domain" description="Terminase large subunit-like endonuclease" evidence="2">
    <location>
        <begin position="276"/>
        <end position="577"/>
    </location>
</feature>
<dbReference type="AlphaFoldDB" id="A0A1L3NHQ6"/>
<feature type="domain" description="Terminase large subunit-like ATPase" evidence="1">
    <location>
        <begin position="91"/>
        <end position="264"/>
    </location>
</feature>
<dbReference type="Pfam" id="PF03354">
    <property type="entry name" value="TerL_ATPase"/>
    <property type="match status" value="1"/>
</dbReference>
<reference evidence="3 4" key="1">
    <citation type="submission" date="2015-11" db="EMBL/GenBank/DDBJ databases">
        <authorList>
            <person name="Hill K.K."/>
            <person name="Shirey T.B."/>
            <person name="Raphael B."/>
            <person name="Daligault H.E."/>
            <person name="Davenport K.W."/>
            <person name="Bruce D.C."/>
            <person name="Foley B.T."/>
            <person name="Johnson S.L."/>
        </authorList>
    </citation>
    <scope>NUCLEOTIDE SEQUENCE [LARGE SCALE GENOMIC DNA]</scope>
    <source>
        <strain evidence="3 4">CDC_1632</strain>
    </source>
</reference>
<evidence type="ECO:0000313" key="4">
    <source>
        <dbReference type="Proteomes" id="UP000182204"/>
    </source>
</evidence>
<dbReference type="GO" id="GO:0004519">
    <property type="term" value="F:endonuclease activity"/>
    <property type="evidence" value="ECO:0007669"/>
    <property type="project" value="InterPro"/>
</dbReference>
<gene>
    <name evidence="3" type="ORF">NPD5_3419</name>
</gene>
<dbReference type="InterPro" id="IPR046461">
    <property type="entry name" value="TerL_ATPase"/>
</dbReference>
<dbReference type="Pfam" id="PF20441">
    <property type="entry name" value="TerL_nuclease"/>
    <property type="match status" value="1"/>
</dbReference>
<name>A0A1L3NHQ6_CLOSG</name>
<dbReference type="InterPro" id="IPR005021">
    <property type="entry name" value="Terminase_largesu-like"/>
</dbReference>
<evidence type="ECO:0000313" key="3">
    <source>
        <dbReference type="EMBL" id="APH15665.1"/>
    </source>
</evidence>
<dbReference type="Proteomes" id="UP000182204">
    <property type="component" value="Chromosome"/>
</dbReference>
<dbReference type="InterPro" id="IPR027417">
    <property type="entry name" value="P-loop_NTPase"/>
</dbReference>
<accession>A0A1L3NHQ6</accession>
<dbReference type="EMBL" id="CP013243">
    <property type="protein sequence ID" value="APH15665.1"/>
    <property type="molecule type" value="Genomic_DNA"/>
</dbReference>
<dbReference type="PANTHER" id="PTHR41287">
    <property type="match status" value="1"/>
</dbReference>
<protein>
    <submittedName>
        <fullName evidence="3">Phage Terminase family protein</fullName>
    </submittedName>
</protein>
<dbReference type="PANTHER" id="PTHR41287:SF1">
    <property type="entry name" value="PROTEIN YMFN"/>
    <property type="match status" value="1"/>
</dbReference>
<dbReference type="InterPro" id="IPR046462">
    <property type="entry name" value="TerL_nuclease"/>
</dbReference>
<sequence>MTILEELVDYAHKCINDVRVSHYEDYISCQKHKWACERFLKDIENSKLNILKEPFNYYWNEEEAKKIVKWFSYLRHSKGVLAGEPIVLNTWQKFNVCQLYGWRNKKTEKKRFKNSFIEVARKNAKSQMEAGIALYEISSQATKNREVYEYYTAGTKREQSKIIVNEAKLMLKGSPLRGKFKITRDLIEHNKTGSFIKALCKEDGQKGDGTNPAGLILDEYHQHKTTEFYDLFLGANTKEPLLMIITTAGKDLTYPCFTQEYKYCSNILDPNVEEVVNDEYLVDICELDKKDYKEITNINNERLWIKANPIRMTYEDGWKKIKDQFRIAVSIPEKMTAFLTKCLNIWVQDKENGYMDMSKWKKCEVKEIPYDLKNRIVYVGFDMSAKIDLTSVAFIIPILSDEVDKTGKRIVKYVCFSHSFIPNREKLKERILKDKVPYDAWERLGYLTVTNTEIVDQQQVIDYVLETCKKNRWKIDTLCFDPANASKIMIDLSNEGYPVEEVFQSHKSLNESTAGFREQVYCKNVIYTNNPVLNYAMSNAVIKTNNGLIKIDKDATTKRIDPVDAMLCAFKLALYHEFVDTADVDEWLDSDEW</sequence>
<dbReference type="RefSeq" id="WP_072586725.1">
    <property type="nucleotide sequence ID" value="NZ_CP013243.1"/>
</dbReference>
<dbReference type="Gene3D" id="3.40.50.300">
    <property type="entry name" value="P-loop containing nucleotide triphosphate hydrolases"/>
    <property type="match status" value="1"/>
</dbReference>